<dbReference type="HOGENOM" id="CLU_3367420_0_0_9"/>
<reference evidence="1 2" key="1">
    <citation type="journal article" date="2005" name="J. Bacteriol.">
        <title>Insights on evolution of virulence and resistance from the complete genome analysis of an early methicillin-resistant Staphylococcus aureus strain and a biofilm-producing methicillin-resistant Staphylococcus epidermidis strain.</title>
        <authorList>
            <person name="Gill S.R."/>
            <person name="Fouts D.E."/>
            <person name="Archer G.L."/>
            <person name="Mongodin E.F."/>
            <person name="Deboy R.T."/>
            <person name="Ravel J."/>
            <person name="Paulsen I.T."/>
            <person name="Kolonay J.F."/>
            <person name="Brinkac L."/>
            <person name="Beanan M."/>
            <person name="Dodson R.J."/>
            <person name="Daugherty S.C."/>
            <person name="Madupu R."/>
            <person name="Angiuoli S.V."/>
            <person name="Durkin A.S."/>
            <person name="Haft D.H."/>
            <person name="Vamathevan J."/>
            <person name="Khouri H."/>
            <person name="Utterback T."/>
            <person name="Lee C."/>
            <person name="Dimitrov G."/>
            <person name="Jiang L."/>
            <person name="Qin H."/>
            <person name="Weidman J."/>
            <person name="Tran K."/>
            <person name="Kang K."/>
            <person name="Hance I.R."/>
            <person name="Nelson K.E."/>
            <person name="Fraser C.M."/>
        </authorList>
    </citation>
    <scope>NUCLEOTIDE SEQUENCE [LARGE SCALE GENOMIC DNA]</scope>
    <source>
        <strain evidence="1 2">COL</strain>
    </source>
</reference>
<dbReference type="AlphaFoldDB" id="A0A0H2X0M0"/>
<proteinExistence type="predicted"/>
<gene>
    <name evidence="1" type="ordered locus">SACOL0087</name>
</gene>
<accession>A0A0H2X0M0</accession>
<protein>
    <submittedName>
        <fullName evidence="1">Uncharacterized protein</fullName>
    </submittedName>
</protein>
<organism evidence="1 2">
    <name type="scientific">Staphylococcus aureus (strain COL)</name>
    <dbReference type="NCBI Taxonomy" id="93062"/>
    <lineage>
        <taxon>Bacteria</taxon>
        <taxon>Bacillati</taxon>
        <taxon>Bacillota</taxon>
        <taxon>Bacilli</taxon>
        <taxon>Bacillales</taxon>
        <taxon>Staphylococcaceae</taxon>
        <taxon>Staphylococcus</taxon>
    </lineage>
</organism>
<dbReference type="EMBL" id="CP000046">
    <property type="protein sequence ID" value="AAW38731.1"/>
    <property type="molecule type" value="Genomic_DNA"/>
</dbReference>
<name>A0A0H2X0M0_STAAC</name>
<dbReference type="Proteomes" id="UP000000530">
    <property type="component" value="Chromosome"/>
</dbReference>
<sequence length="35" mass="4172">MDGYLLRCSKNLDIYMERTIYNVKVMAIRFNEGDV</sequence>
<evidence type="ECO:0000313" key="1">
    <source>
        <dbReference type="EMBL" id="AAW38731.1"/>
    </source>
</evidence>
<dbReference type="KEGG" id="sac:SACOL0087"/>
<evidence type="ECO:0000313" key="2">
    <source>
        <dbReference type="Proteomes" id="UP000000530"/>
    </source>
</evidence>